<dbReference type="AlphaFoldDB" id="A0A2D2C726"/>
<feature type="transmembrane region" description="Helical" evidence="1">
    <location>
        <begin position="58"/>
        <end position="77"/>
    </location>
</feature>
<proteinExistence type="predicted"/>
<sequence>MARQTIAGTARQVALYAPLLLSLIKAGNERPALRLGHVKGGLLELRSSLVDTLQSVRLIWFVMSLVLSVEACALIGWPSAISSALLP</sequence>
<keyword evidence="1" id="KW-1133">Transmembrane helix</keyword>
<protein>
    <submittedName>
        <fullName evidence="2">Uncharacterized protein</fullName>
    </submittedName>
</protein>
<accession>A0A2D2C726</accession>
<dbReference type="GeneID" id="78900123"/>
<keyword evidence="1" id="KW-0472">Membrane</keyword>
<keyword evidence="2" id="KW-0614">Plasmid</keyword>
<evidence type="ECO:0000313" key="2">
    <source>
        <dbReference type="EMBL" id="ATQ58303.1"/>
    </source>
</evidence>
<dbReference type="EMBL" id="CP024425">
    <property type="protein sequence ID" value="ATQ58303.1"/>
    <property type="molecule type" value="Genomic_DNA"/>
</dbReference>
<geneLocation type="plasmid" evidence="3">
    <name>ptt13-3</name>
</geneLocation>
<dbReference type="Proteomes" id="UP000229314">
    <property type="component" value="Plasmid pTT13-3"/>
</dbReference>
<gene>
    <name evidence="2" type="ORF">PYTT13_20985</name>
</gene>
<dbReference type="RefSeq" id="WP_099650634.1">
    <property type="nucleotide sequence ID" value="NZ_CAJGAB010000115.1"/>
</dbReference>
<keyword evidence="1" id="KW-0812">Transmembrane</keyword>
<evidence type="ECO:0000256" key="1">
    <source>
        <dbReference type="SAM" id="Phobius"/>
    </source>
</evidence>
<name>A0A2D2C726_9RHOB</name>
<organism evidence="2 3">
    <name type="scientific">Paracoccus yeei</name>
    <dbReference type="NCBI Taxonomy" id="147645"/>
    <lineage>
        <taxon>Bacteria</taxon>
        <taxon>Pseudomonadati</taxon>
        <taxon>Pseudomonadota</taxon>
        <taxon>Alphaproteobacteria</taxon>
        <taxon>Rhodobacterales</taxon>
        <taxon>Paracoccaceae</taxon>
        <taxon>Paracoccus</taxon>
    </lineage>
</organism>
<reference evidence="2 3" key="1">
    <citation type="submission" date="2017-10" db="EMBL/GenBank/DDBJ databases">
        <title>Complete genome sequence of Paracoccus yeei TT13 isolated from human skin.</title>
        <authorList>
            <person name="Lee K."/>
            <person name="Lim J.Y."/>
            <person name="Hwang I."/>
        </authorList>
    </citation>
    <scope>NUCLEOTIDE SEQUENCE [LARGE SCALE GENOMIC DNA]</scope>
    <source>
        <strain evidence="2 3">TT13</strain>
        <plasmid evidence="3">Plasmid ptt13-3</plasmid>
    </source>
</reference>
<evidence type="ECO:0000313" key="3">
    <source>
        <dbReference type="Proteomes" id="UP000229314"/>
    </source>
</evidence>